<proteinExistence type="predicted"/>
<name>A0AAN6PSL1_9PEZI</name>
<keyword evidence="2" id="KW-1185">Reference proteome</keyword>
<evidence type="ECO:0000313" key="2">
    <source>
        <dbReference type="Proteomes" id="UP001305647"/>
    </source>
</evidence>
<reference evidence="1" key="1">
    <citation type="journal article" date="2023" name="Mol. Phylogenet. Evol.">
        <title>Genome-scale phylogeny and comparative genomics of the fungal order Sordariales.</title>
        <authorList>
            <person name="Hensen N."/>
            <person name="Bonometti L."/>
            <person name="Westerberg I."/>
            <person name="Brannstrom I.O."/>
            <person name="Guillou S."/>
            <person name="Cros-Aarteil S."/>
            <person name="Calhoun S."/>
            <person name="Haridas S."/>
            <person name="Kuo A."/>
            <person name="Mondo S."/>
            <person name="Pangilinan J."/>
            <person name="Riley R."/>
            <person name="LaButti K."/>
            <person name="Andreopoulos B."/>
            <person name="Lipzen A."/>
            <person name="Chen C."/>
            <person name="Yan M."/>
            <person name="Daum C."/>
            <person name="Ng V."/>
            <person name="Clum A."/>
            <person name="Steindorff A."/>
            <person name="Ohm R.A."/>
            <person name="Martin F."/>
            <person name="Silar P."/>
            <person name="Natvig D.O."/>
            <person name="Lalanne C."/>
            <person name="Gautier V."/>
            <person name="Ament-Velasquez S.L."/>
            <person name="Kruys A."/>
            <person name="Hutchinson M.I."/>
            <person name="Powell A.J."/>
            <person name="Barry K."/>
            <person name="Miller A.N."/>
            <person name="Grigoriev I.V."/>
            <person name="Debuchy R."/>
            <person name="Gladieux P."/>
            <person name="Hiltunen Thoren M."/>
            <person name="Johannesson H."/>
        </authorList>
    </citation>
    <scope>NUCLEOTIDE SEQUENCE</scope>
    <source>
        <strain evidence="1">CBS 757.83</strain>
    </source>
</reference>
<comment type="caution">
    <text evidence="1">The sequence shown here is derived from an EMBL/GenBank/DDBJ whole genome shotgun (WGS) entry which is preliminary data.</text>
</comment>
<organism evidence="1 2">
    <name type="scientific">Parathielavia hyrcaniae</name>
    <dbReference type="NCBI Taxonomy" id="113614"/>
    <lineage>
        <taxon>Eukaryota</taxon>
        <taxon>Fungi</taxon>
        <taxon>Dikarya</taxon>
        <taxon>Ascomycota</taxon>
        <taxon>Pezizomycotina</taxon>
        <taxon>Sordariomycetes</taxon>
        <taxon>Sordariomycetidae</taxon>
        <taxon>Sordariales</taxon>
        <taxon>Chaetomiaceae</taxon>
        <taxon>Parathielavia</taxon>
    </lineage>
</organism>
<dbReference type="AlphaFoldDB" id="A0AAN6PSL1"/>
<reference evidence="1" key="2">
    <citation type="submission" date="2023-05" db="EMBL/GenBank/DDBJ databases">
        <authorList>
            <consortium name="Lawrence Berkeley National Laboratory"/>
            <person name="Steindorff A."/>
            <person name="Hensen N."/>
            <person name="Bonometti L."/>
            <person name="Westerberg I."/>
            <person name="Brannstrom I.O."/>
            <person name="Guillou S."/>
            <person name="Cros-Aarteil S."/>
            <person name="Calhoun S."/>
            <person name="Haridas S."/>
            <person name="Kuo A."/>
            <person name="Mondo S."/>
            <person name="Pangilinan J."/>
            <person name="Riley R."/>
            <person name="Labutti K."/>
            <person name="Andreopoulos B."/>
            <person name="Lipzen A."/>
            <person name="Chen C."/>
            <person name="Yanf M."/>
            <person name="Daum C."/>
            <person name="Ng V."/>
            <person name="Clum A."/>
            <person name="Ohm R."/>
            <person name="Martin F."/>
            <person name="Silar P."/>
            <person name="Natvig D."/>
            <person name="Lalanne C."/>
            <person name="Gautier V."/>
            <person name="Ament-Velasquez S.L."/>
            <person name="Kruys A."/>
            <person name="Hutchinson M.I."/>
            <person name="Powell A.J."/>
            <person name="Barry K."/>
            <person name="Miller A.N."/>
            <person name="Grigoriev I.V."/>
            <person name="Debuchy R."/>
            <person name="Gladieux P."/>
            <person name="Thoren M.H."/>
            <person name="Johannesson H."/>
        </authorList>
    </citation>
    <scope>NUCLEOTIDE SEQUENCE</scope>
    <source>
        <strain evidence="1">CBS 757.83</strain>
    </source>
</reference>
<evidence type="ECO:0000313" key="1">
    <source>
        <dbReference type="EMBL" id="KAK4096978.1"/>
    </source>
</evidence>
<accession>A0AAN6PSL1</accession>
<sequence>MKTDQSVPSDALEIGHCGHPVRAGPAPNYHTEILSALAPTNAVHPDESAARVDRNRSLPFDGQTFRLTNLRAAGT</sequence>
<gene>
    <name evidence="1" type="ORF">N658DRAFT_316163</name>
</gene>
<dbReference type="Proteomes" id="UP001305647">
    <property type="component" value="Unassembled WGS sequence"/>
</dbReference>
<protein>
    <submittedName>
        <fullName evidence="1">Uncharacterized protein</fullName>
    </submittedName>
</protein>
<dbReference type="EMBL" id="MU863689">
    <property type="protein sequence ID" value="KAK4096978.1"/>
    <property type="molecule type" value="Genomic_DNA"/>
</dbReference>